<dbReference type="InterPro" id="IPR050288">
    <property type="entry name" value="Cellulose_deg_GH3"/>
</dbReference>
<dbReference type="PANTHER" id="PTHR42715:SF10">
    <property type="entry name" value="BETA-GLUCOSIDASE"/>
    <property type="match status" value="1"/>
</dbReference>
<dbReference type="SUPFAM" id="SSF52279">
    <property type="entry name" value="Beta-D-glucan exohydrolase, C-terminal domain"/>
    <property type="match status" value="1"/>
</dbReference>
<dbReference type="Gene3D" id="2.60.40.10">
    <property type="entry name" value="Immunoglobulins"/>
    <property type="match status" value="1"/>
</dbReference>
<dbReference type="Pfam" id="PF01915">
    <property type="entry name" value="Glyco_hydro_3_C"/>
    <property type="match status" value="1"/>
</dbReference>
<dbReference type="Gene3D" id="3.40.50.1700">
    <property type="entry name" value="Glycoside hydrolase family 3 C-terminal domain"/>
    <property type="match status" value="1"/>
</dbReference>
<dbReference type="InterPro" id="IPR036962">
    <property type="entry name" value="Glyco_hydro_3_N_sf"/>
</dbReference>
<dbReference type="RefSeq" id="WP_368498180.1">
    <property type="nucleotide sequence ID" value="NZ_CP162511.1"/>
</dbReference>
<sequence>MTTTDDRIDSLLDRLTLEDKVRLLTGRDFWTTWPIDSIGLRRILVSDGPSGVRGEVWDERSPSINLPSATALSSSWDTRIAARYGAVCAIEARRKGVDVVLGPTINLHRSPLGGRHFEAFSEDPVLTSELAAAYVTGVQRNGVGATPKHYVANDSETDRHSVDVRPDERALRELYLAAFEKSVTEAGAWLVMSAYNSVDGVTMTENPLLETPLNSEWGFDGVVVSDWTAVRSVEAANASQDLAMPGPRGAWGDALLAAVQDGRVTQAAIDRKVRRILLLAARVGALDGFDDLATAPIDDEDGVAFAREAAREGSVLVHNDGILPLDVSAVRTIAVIGHNAREARSQGGGSATVVPESVVSPLEGIRAAFPDARVEYERGAVVAQGVSELPLSVMVNPETGEPGAHVAFFDAEGVELYSEERRAAALVFIGGDAPIGSTDSIEFTTRFTPEATGTFLLGFAGLGAGTLSVDGREVASLQTDSTSNDVAAKLFSPPSASTPVELRQGEPVDLRVVFRPLRDEALTDALALTVGLEADASAPEASRARAVEAAARADVAVVVVGTNAQVESEGYDRADLDLPGEQDELVRAVAAANPRTVVIVNSGSPVLLPWRDDVGAILLTYFGGQEYGSAIGDMLAGHAEPGGRLPTTWPGAIDDVPVLDVTPQDGVLRYDEGIHIGYRAWLRAGRTPAYPFGHGLGFTEWAHEGVSVETSADGDGWIVSVHSSNRGDRAGKQVLQVYAEKADSRVERPARWLVGFESVRADAGRSAVARIRVPARTLAYWESGWQNEPGDYVLRVGVSSERLFGEVVVGFDHDGASRVGQAAEGRVGGVGD</sequence>
<gene>
    <name evidence="4" type="ORF">ABFY20_01490</name>
</gene>
<evidence type="ECO:0000256" key="2">
    <source>
        <dbReference type="ARBA" id="ARBA00022801"/>
    </source>
</evidence>
<evidence type="ECO:0000313" key="4">
    <source>
        <dbReference type="EMBL" id="XDI05792.1"/>
    </source>
</evidence>
<dbReference type="PROSITE" id="PS51820">
    <property type="entry name" value="PA14"/>
    <property type="match status" value="1"/>
</dbReference>
<dbReference type="InterPro" id="IPR026891">
    <property type="entry name" value="Fn3-like"/>
</dbReference>
<accession>A0AB39BII0</accession>
<dbReference type="Pfam" id="PF14310">
    <property type="entry name" value="Fn3-like"/>
    <property type="match status" value="1"/>
</dbReference>
<dbReference type="EMBL" id="CP162511">
    <property type="protein sequence ID" value="XDI05792.1"/>
    <property type="molecule type" value="Genomic_DNA"/>
</dbReference>
<proteinExistence type="inferred from homology"/>
<dbReference type="InterPro" id="IPR001764">
    <property type="entry name" value="Glyco_hydro_3_N"/>
</dbReference>
<dbReference type="SUPFAM" id="SSF56988">
    <property type="entry name" value="Anthrax protective antigen"/>
    <property type="match status" value="1"/>
</dbReference>
<dbReference type="Pfam" id="PF00933">
    <property type="entry name" value="Glyco_hydro_3"/>
    <property type="match status" value="1"/>
</dbReference>
<dbReference type="GO" id="GO:0005975">
    <property type="term" value="P:carbohydrate metabolic process"/>
    <property type="evidence" value="ECO:0007669"/>
    <property type="project" value="InterPro"/>
</dbReference>
<dbReference type="GO" id="GO:0004553">
    <property type="term" value="F:hydrolase activity, hydrolyzing O-glycosyl compounds"/>
    <property type="evidence" value="ECO:0007669"/>
    <property type="project" value="InterPro"/>
</dbReference>
<evidence type="ECO:0000256" key="1">
    <source>
        <dbReference type="ARBA" id="ARBA00005336"/>
    </source>
</evidence>
<dbReference type="InterPro" id="IPR017853">
    <property type="entry name" value="GH"/>
</dbReference>
<comment type="similarity">
    <text evidence="1">Belongs to the glycosyl hydrolase 3 family.</text>
</comment>
<dbReference type="PANTHER" id="PTHR42715">
    <property type="entry name" value="BETA-GLUCOSIDASE"/>
    <property type="match status" value="1"/>
</dbReference>
<protein>
    <submittedName>
        <fullName evidence="4">Glycoside hydrolase family 3 C-terminal domain-containing protein</fullName>
    </submittedName>
</protein>
<name>A0AB39BII0_9MICO</name>
<dbReference type="SMART" id="SM01217">
    <property type="entry name" value="Fn3_like"/>
    <property type="match status" value="1"/>
</dbReference>
<dbReference type="Gene3D" id="3.20.20.300">
    <property type="entry name" value="Glycoside hydrolase, family 3, N-terminal domain"/>
    <property type="match status" value="1"/>
</dbReference>
<feature type="domain" description="PA14" evidence="3">
    <location>
        <begin position="399"/>
        <end position="547"/>
    </location>
</feature>
<dbReference type="InterPro" id="IPR037524">
    <property type="entry name" value="PA14/GLEYA"/>
</dbReference>
<dbReference type="AlphaFoldDB" id="A0AB39BII0"/>
<reference evidence="4" key="1">
    <citation type="submission" date="2024-05" db="EMBL/GenBank/DDBJ databases">
        <title>Herbiconiux sp. A18JL235.</title>
        <authorList>
            <person name="Zhang G."/>
        </authorList>
    </citation>
    <scope>NUCLEOTIDE SEQUENCE</scope>
    <source>
        <strain evidence="4">A18JL235</strain>
    </source>
</reference>
<dbReference type="InterPro" id="IPR036881">
    <property type="entry name" value="Glyco_hydro_3_C_sf"/>
</dbReference>
<dbReference type="Gene3D" id="2.60.120.260">
    <property type="entry name" value="Galactose-binding domain-like"/>
    <property type="match status" value="1"/>
</dbReference>
<evidence type="ECO:0000259" key="3">
    <source>
        <dbReference type="PROSITE" id="PS51820"/>
    </source>
</evidence>
<organism evidence="4">
    <name type="scientific">Herbiconiux sp. A18JL235</name>
    <dbReference type="NCBI Taxonomy" id="3152363"/>
    <lineage>
        <taxon>Bacteria</taxon>
        <taxon>Bacillati</taxon>
        <taxon>Actinomycetota</taxon>
        <taxon>Actinomycetes</taxon>
        <taxon>Micrococcales</taxon>
        <taxon>Microbacteriaceae</taxon>
        <taxon>Herbiconiux</taxon>
    </lineage>
</organism>
<keyword evidence="2 4" id="KW-0378">Hydrolase</keyword>
<dbReference type="SUPFAM" id="SSF51445">
    <property type="entry name" value="(Trans)glycosidases"/>
    <property type="match status" value="1"/>
</dbReference>
<dbReference type="InterPro" id="IPR013783">
    <property type="entry name" value="Ig-like_fold"/>
</dbReference>
<dbReference type="InterPro" id="IPR002772">
    <property type="entry name" value="Glyco_hydro_3_C"/>
</dbReference>
<dbReference type="PRINTS" id="PR00133">
    <property type="entry name" value="GLHYDRLASE3"/>
</dbReference>